<keyword evidence="10" id="KW-1185">Reference proteome</keyword>
<evidence type="ECO:0000259" key="8">
    <source>
        <dbReference type="Pfam" id="PF01618"/>
    </source>
</evidence>
<gene>
    <name evidence="9" type="ORF">CKO28_12295</name>
</gene>
<evidence type="ECO:0000256" key="3">
    <source>
        <dbReference type="ARBA" id="ARBA00022692"/>
    </source>
</evidence>
<feature type="transmembrane region" description="Helical" evidence="7">
    <location>
        <begin position="122"/>
        <end position="143"/>
    </location>
</feature>
<organism evidence="9 10">
    <name type="scientific">Rhodovibrio sodomensis</name>
    <dbReference type="NCBI Taxonomy" id="1088"/>
    <lineage>
        <taxon>Bacteria</taxon>
        <taxon>Pseudomonadati</taxon>
        <taxon>Pseudomonadota</taxon>
        <taxon>Alphaproteobacteria</taxon>
        <taxon>Rhodospirillales</taxon>
        <taxon>Rhodovibrionaceae</taxon>
        <taxon>Rhodovibrio</taxon>
    </lineage>
</organism>
<proteinExistence type="inferred from homology"/>
<dbReference type="Proteomes" id="UP001296873">
    <property type="component" value="Unassembled WGS sequence"/>
</dbReference>
<evidence type="ECO:0000256" key="6">
    <source>
        <dbReference type="RuleBase" id="RU004057"/>
    </source>
</evidence>
<keyword evidence="6" id="KW-0653">Protein transport</keyword>
<comment type="similarity">
    <text evidence="6">Belongs to the exbB/tolQ family.</text>
</comment>
<sequence length="232" mass="24838">MDGGAGALQGAIDTLRLGGPVVAILLLLSVVALAVVIAKLVQFRVLRLADMAPVERALSAYRRGDRLQALSVLDRRRNPVAQTVAEAIRAERQTTADRSLLREETARRAAAQIENLRSHLRILEVIATLSPLLGLFGTVLGMIDAFQAMEAAGSQVDPAVLSGGIWAALMTTAVGLAVAIPATATANWLDRRIERVTHAMEDAVTRVYTADAAITWDTDDERAQVFHAQAAQ</sequence>
<comment type="subcellular location">
    <subcellularLocation>
        <location evidence="1">Cell membrane</location>
        <topology evidence="1">Multi-pass membrane protein</topology>
    </subcellularLocation>
    <subcellularLocation>
        <location evidence="6">Membrane</location>
        <topology evidence="6">Multi-pass membrane protein</topology>
    </subcellularLocation>
</comment>
<feature type="transmembrane region" description="Helical" evidence="7">
    <location>
        <begin position="163"/>
        <end position="189"/>
    </location>
</feature>
<evidence type="ECO:0000313" key="10">
    <source>
        <dbReference type="Proteomes" id="UP001296873"/>
    </source>
</evidence>
<keyword evidence="2" id="KW-1003">Cell membrane</keyword>
<evidence type="ECO:0000256" key="2">
    <source>
        <dbReference type="ARBA" id="ARBA00022475"/>
    </source>
</evidence>
<keyword evidence="4 7" id="KW-1133">Transmembrane helix</keyword>
<keyword evidence="5 7" id="KW-0472">Membrane</keyword>
<evidence type="ECO:0000256" key="1">
    <source>
        <dbReference type="ARBA" id="ARBA00004651"/>
    </source>
</evidence>
<dbReference type="Pfam" id="PF01618">
    <property type="entry name" value="MotA_ExbB"/>
    <property type="match status" value="1"/>
</dbReference>
<evidence type="ECO:0000256" key="4">
    <source>
        <dbReference type="ARBA" id="ARBA00022989"/>
    </source>
</evidence>
<dbReference type="PANTHER" id="PTHR30625:SF11">
    <property type="entry name" value="MOTA_TOLQ_EXBB PROTON CHANNEL DOMAIN-CONTAINING PROTEIN"/>
    <property type="match status" value="1"/>
</dbReference>
<name>A0ABS1DFT0_9PROT</name>
<keyword evidence="6" id="KW-0813">Transport</keyword>
<dbReference type="InterPro" id="IPR002898">
    <property type="entry name" value="MotA_ExbB_proton_chnl"/>
</dbReference>
<protein>
    <recommendedName>
        <fullName evidence="8">MotA/TolQ/ExbB proton channel domain-containing protein</fullName>
    </recommendedName>
</protein>
<keyword evidence="3 7" id="KW-0812">Transmembrane</keyword>
<comment type="caution">
    <text evidence="9">The sequence shown here is derived from an EMBL/GenBank/DDBJ whole genome shotgun (WGS) entry which is preliminary data.</text>
</comment>
<reference evidence="9 10" key="1">
    <citation type="journal article" date="2020" name="Microorganisms">
        <title>Osmotic Adaptation and Compatible Solute Biosynthesis of Phototrophic Bacteria as Revealed from Genome Analyses.</title>
        <authorList>
            <person name="Imhoff J.F."/>
            <person name="Rahn T."/>
            <person name="Kunzel S."/>
            <person name="Keller A."/>
            <person name="Neulinger S.C."/>
        </authorList>
    </citation>
    <scope>NUCLEOTIDE SEQUENCE [LARGE SCALE GENOMIC DNA]</scope>
    <source>
        <strain evidence="9 10">DSM 9895</strain>
    </source>
</reference>
<accession>A0ABS1DFT0</accession>
<evidence type="ECO:0000313" key="9">
    <source>
        <dbReference type="EMBL" id="MBK1668811.1"/>
    </source>
</evidence>
<feature type="domain" description="MotA/TolQ/ExbB proton channel" evidence="8">
    <location>
        <begin position="79"/>
        <end position="201"/>
    </location>
</feature>
<evidence type="ECO:0000256" key="5">
    <source>
        <dbReference type="ARBA" id="ARBA00023136"/>
    </source>
</evidence>
<feature type="transmembrane region" description="Helical" evidence="7">
    <location>
        <begin position="20"/>
        <end position="41"/>
    </location>
</feature>
<dbReference type="EMBL" id="NRRL01000031">
    <property type="protein sequence ID" value="MBK1668811.1"/>
    <property type="molecule type" value="Genomic_DNA"/>
</dbReference>
<dbReference type="InterPro" id="IPR050790">
    <property type="entry name" value="ExbB/TolQ_transport"/>
</dbReference>
<dbReference type="PANTHER" id="PTHR30625">
    <property type="entry name" value="PROTEIN TOLQ"/>
    <property type="match status" value="1"/>
</dbReference>
<evidence type="ECO:0000256" key="7">
    <source>
        <dbReference type="SAM" id="Phobius"/>
    </source>
</evidence>